<dbReference type="FunFam" id="1.20.1250.20:FF:000313">
    <property type="entry name" value="MFS quinate transporter"/>
    <property type="match status" value="1"/>
</dbReference>
<evidence type="ECO:0000256" key="6">
    <source>
        <dbReference type="ARBA" id="ARBA00023136"/>
    </source>
</evidence>
<sequence length="536" mass="59367">MFWKNMKNEPPQVLNWTLWLAVIVFGSLGSVRGLDEGMIAGITSQPAFESQFQLKDPLKSKSQQADELSNITAMVQIGSVGGALIAMFVQDKIGRIRCLQEMLILWSVGVIIEITSYSQGQMLAGRLIAGLGVGQSVVVGPTYLAEVSPKNVRGLCTCIFSGSVYLGVMLEYFANYSTSLHMSPTSRNQWVVPVSIQFIFSGLLFIGSLFVHESPRWLMKIGKDEDAIRTLSKIRNLPADDLYVQGEIMDVREQIEREKQALSGTNIFSLLKELVSTKANRYRLFLGIMVQLLGQWSGANAVTVYSPKFFSMLGIPSKTDQMMYTAILGVIKLVSALSCALFLIDTIGRRRSLYTGICIQFVSMLYLGIYLAIVPAKTGVDRTPSQKHAGGAAIAAIYLSGCGWALGWNSIQYLINAEIYTVRHRSLASGIIMCFHFANQYGNSKSLPYMREGITDHGSMFFFAGVLLLGLAWSYFFLPEVSGRSLESIDEMFSLPWYVIGRRGHKMVPETSATVHLRQDEDADSKKEAVVMVENC</sequence>
<dbReference type="PROSITE" id="PS00217">
    <property type="entry name" value="SUGAR_TRANSPORT_2"/>
    <property type="match status" value="1"/>
</dbReference>
<feature type="transmembrane region" description="Helical" evidence="8">
    <location>
        <begin position="68"/>
        <end position="89"/>
    </location>
</feature>
<gene>
    <name evidence="10" type="ORF">YAGA0_D10880g</name>
</gene>
<evidence type="ECO:0000256" key="1">
    <source>
        <dbReference type="ARBA" id="ARBA00004141"/>
    </source>
</evidence>
<feature type="transmembrane region" description="Helical" evidence="8">
    <location>
        <begin position="388"/>
        <end position="408"/>
    </location>
</feature>
<evidence type="ECO:0000256" key="7">
    <source>
        <dbReference type="RuleBase" id="RU003346"/>
    </source>
</evidence>
<evidence type="ECO:0000313" key="10">
    <source>
        <dbReference type="EMBL" id="SIP56053.1"/>
    </source>
</evidence>
<proteinExistence type="inferred from homology"/>
<feature type="transmembrane region" description="Helical" evidence="8">
    <location>
        <begin position="282"/>
        <end position="302"/>
    </location>
</feature>
<dbReference type="InterPro" id="IPR020846">
    <property type="entry name" value="MFS_dom"/>
</dbReference>
<dbReference type="PANTHER" id="PTHR48022:SF8">
    <property type="entry name" value="MAJOR FACILITATOR SUPERFAMILY (MFS) PROFILE DOMAIN-CONTAINING PROTEIN-RELATED"/>
    <property type="match status" value="1"/>
</dbReference>
<organism evidence="10">
    <name type="scientific">Yarrowia galli</name>
    <dbReference type="NCBI Taxonomy" id="197054"/>
    <lineage>
        <taxon>Eukaryota</taxon>
        <taxon>Fungi</taxon>
        <taxon>Dikarya</taxon>
        <taxon>Ascomycota</taxon>
        <taxon>Saccharomycotina</taxon>
        <taxon>Dipodascomycetes</taxon>
        <taxon>Dipodascales</taxon>
        <taxon>Dipodascales incertae sedis</taxon>
        <taxon>Yarrowia</taxon>
    </lineage>
</organism>
<feature type="transmembrane region" description="Helical" evidence="8">
    <location>
        <begin position="152"/>
        <end position="170"/>
    </location>
</feature>
<evidence type="ECO:0000256" key="5">
    <source>
        <dbReference type="ARBA" id="ARBA00022989"/>
    </source>
</evidence>
<evidence type="ECO:0000256" key="8">
    <source>
        <dbReference type="SAM" id="Phobius"/>
    </source>
</evidence>
<feature type="transmembrane region" description="Helical" evidence="8">
    <location>
        <begin position="353"/>
        <end position="376"/>
    </location>
</feature>
<comment type="similarity">
    <text evidence="2 7">Belongs to the major facilitator superfamily. Sugar transporter (TC 2.A.1.1) family.</text>
</comment>
<dbReference type="EMBL" id="LT671730">
    <property type="protein sequence ID" value="SIP56053.1"/>
    <property type="molecule type" value="Genomic_DNA"/>
</dbReference>
<dbReference type="InterPro" id="IPR050360">
    <property type="entry name" value="MFS_Sugar_Transporters"/>
</dbReference>
<feature type="transmembrane region" description="Helical" evidence="8">
    <location>
        <begin position="190"/>
        <end position="211"/>
    </location>
</feature>
<dbReference type="PROSITE" id="PS50850">
    <property type="entry name" value="MFS"/>
    <property type="match status" value="1"/>
</dbReference>
<dbReference type="InterPro" id="IPR036259">
    <property type="entry name" value="MFS_trans_sf"/>
</dbReference>
<evidence type="ECO:0000259" key="9">
    <source>
        <dbReference type="PROSITE" id="PS50850"/>
    </source>
</evidence>
<evidence type="ECO:0000256" key="4">
    <source>
        <dbReference type="ARBA" id="ARBA00022692"/>
    </source>
</evidence>
<accession>A0A1N6MC47</accession>
<dbReference type="InterPro" id="IPR005828">
    <property type="entry name" value="MFS_sugar_transport-like"/>
</dbReference>
<evidence type="ECO:0000256" key="2">
    <source>
        <dbReference type="ARBA" id="ARBA00010992"/>
    </source>
</evidence>
<dbReference type="Gene3D" id="1.20.1250.20">
    <property type="entry name" value="MFS general substrate transporter like domains"/>
    <property type="match status" value="1"/>
</dbReference>
<keyword evidence="5 8" id="KW-1133">Transmembrane helix</keyword>
<feature type="transmembrane region" description="Helical" evidence="8">
    <location>
        <begin position="458"/>
        <end position="478"/>
    </location>
</feature>
<keyword evidence="4 8" id="KW-0812">Transmembrane</keyword>
<name>A0A1N6MC47_9ASCO</name>
<keyword evidence="3 7" id="KW-0813">Transport</keyword>
<feature type="transmembrane region" description="Helical" evidence="8">
    <location>
        <begin position="101"/>
        <end position="118"/>
    </location>
</feature>
<dbReference type="GO" id="GO:0016020">
    <property type="term" value="C:membrane"/>
    <property type="evidence" value="ECO:0007669"/>
    <property type="project" value="UniProtKB-SubCell"/>
</dbReference>
<protein>
    <submittedName>
        <fullName evidence="10">Putative Sugar Porter</fullName>
    </submittedName>
</protein>
<dbReference type="InterPro" id="IPR003663">
    <property type="entry name" value="Sugar/inositol_transpt"/>
</dbReference>
<dbReference type="PRINTS" id="PR00171">
    <property type="entry name" value="SUGRTRNSPORT"/>
</dbReference>
<dbReference type="AlphaFoldDB" id="A0A1N6MC47"/>
<dbReference type="NCBIfam" id="TIGR00879">
    <property type="entry name" value="SP"/>
    <property type="match status" value="1"/>
</dbReference>
<feature type="domain" description="Major facilitator superfamily (MFS) profile" evidence="9">
    <location>
        <begin position="21"/>
        <end position="482"/>
    </location>
</feature>
<feature type="transmembrane region" description="Helical" evidence="8">
    <location>
        <begin position="124"/>
        <end position="145"/>
    </location>
</feature>
<reference evidence="10" key="1">
    <citation type="submission" date="2016-11" db="EMBL/GenBank/DDBJ databases">
        <authorList>
            <person name="Jaros S."/>
            <person name="Januszkiewicz K."/>
            <person name="Wedrychowicz H."/>
        </authorList>
    </citation>
    <scope>NUCLEOTIDE SEQUENCE</scope>
    <source>
        <strain evidence="10">CBS 9722</strain>
    </source>
</reference>
<dbReference type="PANTHER" id="PTHR48022">
    <property type="entry name" value="PLASTIDIC GLUCOSE TRANSPORTER 4"/>
    <property type="match status" value="1"/>
</dbReference>
<comment type="subcellular location">
    <subcellularLocation>
        <location evidence="1">Membrane</location>
        <topology evidence="1">Multi-pass membrane protein</topology>
    </subcellularLocation>
</comment>
<dbReference type="Pfam" id="PF00083">
    <property type="entry name" value="Sugar_tr"/>
    <property type="match status" value="1"/>
</dbReference>
<evidence type="ECO:0000256" key="3">
    <source>
        <dbReference type="ARBA" id="ARBA00022448"/>
    </source>
</evidence>
<reference evidence="10" key="2">
    <citation type="submission" date="2016-12" db="EMBL/GenBank/DDBJ databases">
        <title>Characterization of hexose transporters in Yarrowia lipolytica reveals new groups of Sugar Porters involved in yeast growth.</title>
        <authorList>
            <person name="Lazar Z."/>
            <person name="Neuveglise C."/>
            <person name="Rossignol T."/>
            <person name="Devillers H."/>
            <person name="Morin N."/>
            <person name="Robak M."/>
            <person name="Nicaud J.-M."/>
            <person name="Crutz-Le Coq A.-M."/>
        </authorList>
    </citation>
    <scope>NUCLEOTIDE SEQUENCE</scope>
    <source>
        <strain evidence="10">CBS 9722</strain>
    </source>
</reference>
<dbReference type="InterPro" id="IPR005829">
    <property type="entry name" value="Sugar_transporter_CS"/>
</dbReference>
<dbReference type="GO" id="GO:0005351">
    <property type="term" value="F:carbohydrate:proton symporter activity"/>
    <property type="evidence" value="ECO:0007669"/>
    <property type="project" value="TreeGrafter"/>
</dbReference>
<keyword evidence="6 8" id="KW-0472">Membrane</keyword>
<feature type="transmembrane region" description="Helical" evidence="8">
    <location>
        <begin position="322"/>
        <end position="344"/>
    </location>
</feature>
<dbReference type="SUPFAM" id="SSF103473">
    <property type="entry name" value="MFS general substrate transporter"/>
    <property type="match status" value="1"/>
</dbReference>